<feature type="non-terminal residue" evidence="8">
    <location>
        <position position="1"/>
    </location>
</feature>
<proteinExistence type="predicted"/>
<accession>A0A382JPV0</accession>
<organism evidence="8">
    <name type="scientific">marine metagenome</name>
    <dbReference type="NCBI Taxonomy" id="408172"/>
    <lineage>
        <taxon>unclassified sequences</taxon>
        <taxon>metagenomes</taxon>
        <taxon>ecological metagenomes</taxon>
    </lineage>
</organism>
<keyword evidence="4" id="KW-0472">Membrane</keyword>
<name>A0A382JPV0_9ZZZZ</name>
<gene>
    <name evidence="8" type="ORF">METZ01_LOCUS266559</name>
</gene>
<dbReference type="InterPro" id="IPR000184">
    <property type="entry name" value="Bac_surfAg_D15"/>
</dbReference>
<dbReference type="PANTHER" id="PTHR12815">
    <property type="entry name" value="SORTING AND ASSEMBLY MACHINERY SAMM50 PROTEIN FAMILY MEMBER"/>
    <property type="match status" value="1"/>
</dbReference>
<evidence type="ECO:0000256" key="3">
    <source>
        <dbReference type="ARBA" id="ARBA00022729"/>
    </source>
</evidence>
<sequence>NIIGNTRTLDKVVRRELRFAEGDPLNPELITSATKDLQRLNIFKNIEIKENYFNDEKSNIDIYLEEQPTGDFSVGASFESLDGAVFVASLNENNIGGTGRSVSFNINTSDTNTLYSFDVKEPHFTNIKMNLIYGLKYINNDYSQTSSYNLNSFNSNIGVEYEFIDNLLHNISLAYELDDYEITDSSTVSSSILSSEGTNSVIKISNLLQYNKLNSFLRPTDGYLIRLNSILSPITNSSDGYIKNIITGKKYIKLNKNIVSIQSRLGNITSLQNDTVVENNKFSLGGRWLRGFDNYGAGPRNSRTSYVGGNNLFVSKIDFSRPLYSNTDNPIDVYFFTDFGTVYGNKNNPTFSDSAVRSSYGYGIKFYSPIGPIGFSWAFPISDETYDIKRMFLFSVGNLN</sequence>
<dbReference type="AlphaFoldDB" id="A0A382JPV0"/>
<keyword evidence="5" id="KW-0998">Cell outer membrane</keyword>
<dbReference type="Gene3D" id="2.40.160.50">
    <property type="entry name" value="membrane protein fhac: a member of the omp85/tpsb transporter family"/>
    <property type="match status" value="1"/>
</dbReference>
<evidence type="ECO:0000256" key="4">
    <source>
        <dbReference type="ARBA" id="ARBA00023136"/>
    </source>
</evidence>
<evidence type="ECO:0000259" key="7">
    <source>
        <dbReference type="Pfam" id="PF07244"/>
    </source>
</evidence>
<feature type="domain" description="POTRA" evidence="7">
    <location>
        <begin position="1"/>
        <end position="66"/>
    </location>
</feature>
<dbReference type="Pfam" id="PF01103">
    <property type="entry name" value="Omp85"/>
    <property type="match status" value="1"/>
</dbReference>
<evidence type="ECO:0000259" key="6">
    <source>
        <dbReference type="Pfam" id="PF01103"/>
    </source>
</evidence>
<dbReference type="InterPro" id="IPR039910">
    <property type="entry name" value="D15-like"/>
</dbReference>
<dbReference type="EMBL" id="UINC01075482">
    <property type="protein sequence ID" value="SVC13705.1"/>
    <property type="molecule type" value="Genomic_DNA"/>
</dbReference>
<evidence type="ECO:0008006" key="9">
    <source>
        <dbReference type="Google" id="ProtNLM"/>
    </source>
</evidence>
<comment type="subcellular location">
    <subcellularLocation>
        <location evidence="1">Membrane</location>
    </subcellularLocation>
</comment>
<keyword evidence="2" id="KW-0812">Transmembrane</keyword>
<feature type="domain" description="Bacterial surface antigen (D15)" evidence="6">
    <location>
        <begin position="94"/>
        <end position="398"/>
    </location>
</feature>
<dbReference type="Pfam" id="PF07244">
    <property type="entry name" value="POTRA"/>
    <property type="match status" value="1"/>
</dbReference>
<dbReference type="Gene3D" id="3.10.20.310">
    <property type="entry name" value="membrane protein fhac"/>
    <property type="match status" value="1"/>
</dbReference>
<evidence type="ECO:0000256" key="2">
    <source>
        <dbReference type="ARBA" id="ARBA00022692"/>
    </source>
</evidence>
<dbReference type="PANTHER" id="PTHR12815:SF47">
    <property type="entry name" value="TRANSLOCATION AND ASSEMBLY MODULE SUBUNIT TAMA"/>
    <property type="match status" value="1"/>
</dbReference>
<protein>
    <recommendedName>
        <fullName evidence="9">POTRA domain-containing protein</fullName>
    </recommendedName>
</protein>
<evidence type="ECO:0000256" key="1">
    <source>
        <dbReference type="ARBA" id="ARBA00004370"/>
    </source>
</evidence>
<evidence type="ECO:0000313" key="8">
    <source>
        <dbReference type="EMBL" id="SVC13705.1"/>
    </source>
</evidence>
<reference evidence="8" key="1">
    <citation type="submission" date="2018-05" db="EMBL/GenBank/DDBJ databases">
        <authorList>
            <person name="Lanie J.A."/>
            <person name="Ng W.-L."/>
            <person name="Kazmierczak K.M."/>
            <person name="Andrzejewski T.M."/>
            <person name="Davidsen T.M."/>
            <person name="Wayne K.J."/>
            <person name="Tettelin H."/>
            <person name="Glass J.I."/>
            <person name="Rusch D."/>
            <person name="Podicherti R."/>
            <person name="Tsui H.-C.T."/>
            <person name="Winkler M.E."/>
        </authorList>
    </citation>
    <scope>NUCLEOTIDE SEQUENCE</scope>
</reference>
<dbReference type="InterPro" id="IPR010827">
    <property type="entry name" value="BamA/TamA_POTRA"/>
</dbReference>
<evidence type="ECO:0000256" key="5">
    <source>
        <dbReference type="ARBA" id="ARBA00023237"/>
    </source>
</evidence>
<dbReference type="GO" id="GO:0019867">
    <property type="term" value="C:outer membrane"/>
    <property type="evidence" value="ECO:0007669"/>
    <property type="project" value="InterPro"/>
</dbReference>
<keyword evidence="3" id="KW-0732">Signal</keyword>